<dbReference type="Proteomes" id="UP000294166">
    <property type="component" value="Unassembled WGS sequence"/>
</dbReference>
<accession>A0A4Q5K8G5</accession>
<evidence type="ECO:0000313" key="6">
    <source>
        <dbReference type="Proteomes" id="UP000293465"/>
    </source>
</evidence>
<feature type="chain" id="PRO_5044608226" evidence="1">
    <location>
        <begin position="21"/>
        <end position="107"/>
    </location>
</feature>
<evidence type="ECO:0000313" key="7">
    <source>
        <dbReference type="Proteomes" id="UP000294063"/>
    </source>
</evidence>
<dbReference type="AlphaFoldDB" id="A0A4Q5K8G5"/>
<dbReference type="OrthoDB" id="5917435at2"/>
<reference evidence="6 7" key="1">
    <citation type="submission" date="2019-02" db="EMBL/GenBank/DDBJ databases">
        <title>Genome sequences of Aliivibrio finisterrensis strains from farmed Atlantic salmon.</title>
        <authorList>
            <person name="Bowman J.P."/>
        </authorList>
    </citation>
    <scope>NUCLEOTIDE SEQUENCE [LARGE SCALE GENOMIC DNA]</scope>
    <source>
        <strain evidence="5 8">A21</strain>
        <strain evidence="3 6">A32</strain>
        <strain evidence="4 7">A46</strain>
    </source>
</reference>
<gene>
    <name evidence="3" type="ORF">ERW49_18460</name>
    <name evidence="5" type="ORF">ERW53_17330</name>
    <name evidence="4" type="ORF">ERW57_15600</name>
    <name evidence="2" type="ORF">F8B77_14820</name>
</gene>
<keyword evidence="8" id="KW-1185">Reference proteome</keyword>
<comment type="caution">
    <text evidence="3">The sequence shown here is derived from an EMBL/GenBank/DDBJ whole genome shotgun (WGS) entry which is preliminary data.</text>
</comment>
<evidence type="ECO:0000313" key="4">
    <source>
        <dbReference type="EMBL" id="RYU49361.1"/>
    </source>
</evidence>
<feature type="signal peptide" evidence="1">
    <location>
        <begin position="1"/>
        <end position="20"/>
    </location>
</feature>
<dbReference type="RefSeq" id="WP_130049018.1">
    <property type="nucleotide sequence ID" value="NZ_SEZJ01000027.1"/>
</dbReference>
<dbReference type="Proteomes" id="UP000293465">
    <property type="component" value="Unassembled WGS sequence"/>
</dbReference>
<dbReference type="EMBL" id="WBVP01000020">
    <property type="protein sequence ID" value="KAB2823554.1"/>
    <property type="molecule type" value="Genomic_DNA"/>
</dbReference>
<evidence type="ECO:0000313" key="3">
    <source>
        <dbReference type="EMBL" id="RYU42098.1"/>
    </source>
</evidence>
<dbReference type="EMBL" id="SEZK01000033">
    <property type="protein sequence ID" value="RYU49361.1"/>
    <property type="molecule type" value="Genomic_DNA"/>
</dbReference>
<name>A0A4Q5K8G5_9GAMM</name>
<dbReference type="Proteomes" id="UP000434870">
    <property type="component" value="Unassembled WGS sequence"/>
</dbReference>
<sequence>MIKRQFYALLLTFISFSSVANIVATPENEDICQQKYVKEVFDKQVQYSNSQNSPQVRRTAERHIDRAREVYGETSSFCAALNYLQNETSNGLQEDFQRAKTGESQFK</sequence>
<evidence type="ECO:0000313" key="9">
    <source>
        <dbReference type="Proteomes" id="UP000434870"/>
    </source>
</evidence>
<reference evidence="2 9" key="2">
    <citation type="submission" date="2019-09" db="EMBL/GenBank/DDBJ databases">
        <title>Genome of Aliivibrio finisterrensis LMG 23869 (type strain).</title>
        <authorList>
            <person name="Bowman J.P."/>
        </authorList>
    </citation>
    <scope>NUCLEOTIDE SEQUENCE [LARGE SCALE GENOMIC DNA]</scope>
    <source>
        <strain evidence="2 9">LMG 23869</strain>
    </source>
</reference>
<evidence type="ECO:0000313" key="8">
    <source>
        <dbReference type="Proteomes" id="UP000294166"/>
    </source>
</evidence>
<evidence type="ECO:0000313" key="5">
    <source>
        <dbReference type="EMBL" id="RYU61861.1"/>
    </source>
</evidence>
<dbReference type="EMBL" id="SEZJ01000027">
    <property type="protein sequence ID" value="RYU42098.1"/>
    <property type="molecule type" value="Genomic_DNA"/>
</dbReference>
<dbReference type="GeneID" id="56277046"/>
<protein>
    <submittedName>
        <fullName evidence="3">Uncharacterized protein</fullName>
    </submittedName>
</protein>
<dbReference type="EMBL" id="SEZN01000039">
    <property type="protein sequence ID" value="RYU61861.1"/>
    <property type="molecule type" value="Genomic_DNA"/>
</dbReference>
<organism evidence="3 6">
    <name type="scientific">Aliivibrio finisterrensis</name>
    <dbReference type="NCBI Taxonomy" id="511998"/>
    <lineage>
        <taxon>Bacteria</taxon>
        <taxon>Pseudomonadati</taxon>
        <taxon>Pseudomonadota</taxon>
        <taxon>Gammaproteobacteria</taxon>
        <taxon>Vibrionales</taxon>
        <taxon>Vibrionaceae</taxon>
        <taxon>Aliivibrio</taxon>
    </lineage>
</organism>
<evidence type="ECO:0000313" key="2">
    <source>
        <dbReference type="EMBL" id="KAB2823554.1"/>
    </source>
</evidence>
<dbReference type="Proteomes" id="UP000294063">
    <property type="component" value="Unassembled WGS sequence"/>
</dbReference>
<proteinExistence type="predicted"/>
<evidence type="ECO:0000256" key="1">
    <source>
        <dbReference type="SAM" id="SignalP"/>
    </source>
</evidence>
<keyword evidence="1" id="KW-0732">Signal</keyword>